<dbReference type="PANTHER" id="PTHR24409:SF418">
    <property type="entry name" value="SI:CH73-221F6.1"/>
    <property type="match status" value="1"/>
</dbReference>
<keyword evidence="5" id="KW-0862">Zinc</keyword>
<feature type="region of interest" description="Disordered" evidence="8">
    <location>
        <begin position="808"/>
        <end position="843"/>
    </location>
</feature>
<feature type="compositionally biased region" description="Low complexity" evidence="8">
    <location>
        <begin position="825"/>
        <end position="838"/>
    </location>
</feature>
<feature type="region of interest" description="Disordered" evidence="8">
    <location>
        <begin position="300"/>
        <end position="335"/>
    </location>
</feature>
<feature type="compositionally biased region" description="Low complexity" evidence="8">
    <location>
        <begin position="134"/>
        <end position="145"/>
    </location>
</feature>
<protein>
    <recommendedName>
        <fullName evidence="9">C2H2-type domain-containing protein</fullName>
    </recommendedName>
</protein>
<dbReference type="EMBL" id="VSWD01000011">
    <property type="protein sequence ID" value="KAK3088912.1"/>
    <property type="molecule type" value="Genomic_DNA"/>
</dbReference>
<comment type="caution">
    <text evidence="10">The sequence shown here is derived from an EMBL/GenBank/DDBJ whole genome shotgun (WGS) entry which is preliminary data.</text>
</comment>
<name>A0AA88XNT6_PINIB</name>
<reference evidence="10" key="1">
    <citation type="submission" date="2019-08" db="EMBL/GenBank/DDBJ databases">
        <title>The improved chromosome-level genome for the pearl oyster Pinctada fucata martensii using PacBio sequencing and Hi-C.</title>
        <authorList>
            <person name="Zheng Z."/>
        </authorList>
    </citation>
    <scope>NUCLEOTIDE SEQUENCE</scope>
    <source>
        <strain evidence="10">ZZ-2019</strain>
        <tissue evidence="10">Adductor muscle</tissue>
    </source>
</reference>
<proteinExistence type="predicted"/>
<feature type="compositionally biased region" description="Polar residues" evidence="8">
    <location>
        <begin position="209"/>
        <end position="232"/>
    </location>
</feature>
<dbReference type="PROSITE" id="PS00028">
    <property type="entry name" value="ZINC_FINGER_C2H2_1"/>
    <property type="match status" value="7"/>
</dbReference>
<feature type="region of interest" description="Disordered" evidence="8">
    <location>
        <begin position="624"/>
        <end position="675"/>
    </location>
</feature>
<feature type="compositionally biased region" description="Polar residues" evidence="8">
    <location>
        <begin position="662"/>
        <end position="675"/>
    </location>
</feature>
<keyword evidence="4 7" id="KW-0863">Zinc-finger</keyword>
<organism evidence="10 11">
    <name type="scientific">Pinctada imbricata</name>
    <name type="common">Atlantic pearl-oyster</name>
    <name type="synonym">Pinctada martensii</name>
    <dbReference type="NCBI Taxonomy" id="66713"/>
    <lineage>
        <taxon>Eukaryota</taxon>
        <taxon>Metazoa</taxon>
        <taxon>Spiralia</taxon>
        <taxon>Lophotrochozoa</taxon>
        <taxon>Mollusca</taxon>
        <taxon>Bivalvia</taxon>
        <taxon>Autobranchia</taxon>
        <taxon>Pteriomorphia</taxon>
        <taxon>Pterioida</taxon>
        <taxon>Pterioidea</taxon>
        <taxon>Pteriidae</taxon>
        <taxon>Pinctada</taxon>
    </lineage>
</organism>
<feature type="compositionally biased region" description="Polar residues" evidence="8">
    <location>
        <begin position="808"/>
        <end position="824"/>
    </location>
</feature>
<dbReference type="SMART" id="SM00355">
    <property type="entry name" value="ZnF_C2H2"/>
    <property type="match status" value="10"/>
</dbReference>
<feature type="compositionally biased region" description="Polar residues" evidence="8">
    <location>
        <begin position="753"/>
        <end position="768"/>
    </location>
</feature>
<dbReference type="SUPFAM" id="SSF57667">
    <property type="entry name" value="beta-beta-alpha zinc fingers"/>
    <property type="match status" value="3"/>
</dbReference>
<evidence type="ECO:0000256" key="4">
    <source>
        <dbReference type="ARBA" id="ARBA00022771"/>
    </source>
</evidence>
<dbReference type="GO" id="GO:0008270">
    <property type="term" value="F:zinc ion binding"/>
    <property type="evidence" value="ECO:0007669"/>
    <property type="project" value="UniProtKB-KW"/>
</dbReference>
<keyword evidence="2" id="KW-0479">Metal-binding</keyword>
<feature type="compositionally biased region" description="Basic and acidic residues" evidence="8">
    <location>
        <begin position="314"/>
        <end position="335"/>
    </location>
</feature>
<accession>A0AA88XNT6</accession>
<feature type="domain" description="C2H2-type" evidence="9">
    <location>
        <begin position="393"/>
        <end position="422"/>
    </location>
</feature>
<feature type="domain" description="C2H2-type" evidence="9">
    <location>
        <begin position="337"/>
        <end position="364"/>
    </location>
</feature>
<dbReference type="Gene3D" id="3.30.160.60">
    <property type="entry name" value="Classic Zinc Finger"/>
    <property type="match status" value="5"/>
</dbReference>
<evidence type="ECO:0000313" key="11">
    <source>
        <dbReference type="Proteomes" id="UP001186944"/>
    </source>
</evidence>
<feature type="domain" description="C2H2-type" evidence="9">
    <location>
        <begin position="856"/>
        <end position="883"/>
    </location>
</feature>
<dbReference type="PROSITE" id="PS50157">
    <property type="entry name" value="ZINC_FINGER_C2H2_2"/>
    <property type="match status" value="7"/>
</dbReference>
<evidence type="ECO:0000256" key="3">
    <source>
        <dbReference type="ARBA" id="ARBA00022737"/>
    </source>
</evidence>
<keyword evidence="6" id="KW-0539">Nucleus</keyword>
<feature type="region of interest" description="Disordered" evidence="8">
    <location>
        <begin position="202"/>
        <end position="241"/>
    </location>
</feature>
<dbReference type="GO" id="GO:0000981">
    <property type="term" value="F:DNA-binding transcription factor activity, RNA polymerase II-specific"/>
    <property type="evidence" value="ECO:0007669"/>
    <property type="project" value="TreeGrafter"/>
</dbReference>
<evidence type="ECO:0000256" key="1">
    <source>
        <dbReference type="ARBA" id="ARBA00004123"/>
    </source>
</evidence>
<comment type="subcellular location">
    <subcellularLocation>
        <location evidence="1">Nucleus</location>
    </subcellularLocation>
</comment>
<dbReference type="Proteomes" id="UP001186944">
    <property type="component" value="Unassembled WGS sequence"/>
</dbReference>
<feature type="region of interest" description="Disordered" evidence="8">
    <location>
        <begin position="747"/>
        <end position="780"/>
    </location>
</feature>
<feature type="compositionally biased region" description="Basic and acidic residues" evidence="8">
    <location>
        <begin position="644"/>
        <end position="661"/>
    </location>
</feature>
<evidence type="ECO:0000313" key="10">
    <source>
        <dbReference type="EMBL" id="KAK3088912.1"/>
    </source>
</evidence>
<evidence type="ECO:0000256" key="6">
    <source>
        <dbReference type="ARBA" id="ARBA00023242"/>
    </source>
</evidence>
<dbReference type="FunFam" id="3.30.160.60:FF:002343">
    <property type="entry name" value="Zinc finger protein 33A"/>
    <property type="match status" value="1"/>
</dbReference>
<evidence type="ECO:0000256" key="7">
    <source>
        <dbReference type="PROSITE-ProRule" id="PRU00042"/>
    </source>
</evidence>
<dbReference type="Pfam" id="PF00096">
    <property type="entry name" value="zf-C2H2"/>
    <property type="match status" value="4"/>
</dbReference>
<feature type="domain" description="C2H2-type" evidence="9">
    <location>
        <begin position="421"/>
        <end position="448"/>
    </location>
</feature>
<evidence type="ECO:0000256" key="8">
    <source>
        <dbReference type="SAM" id="MobiDB-lite"/>
    </source>
</evidence>
<feature type="compositionally biased region" description="Polar residues" evidence="8">
    <location>
        <begin position="489"/>
        <end position="500"/>
    </location>
</feature>
<dbReference type="InterPro" id="IPR013087">
    <property type="entry name" value="Znf_C2H2_type"/>
</dbReference>
<evidence type="ECO:0000256" key="2">
    <source>
        <dbReference type="ARBA" id="ARBA00022723"/>
    </source>
</evidence>
<keyword evidence="3" id="KW-0677">Repeat</keyword>
<feature type="compositionally biased region" description="Acidic residues" evidence="8">
    <location>
        <begin position="471"/>
        <end position="488"/>
    </location>
</feature>
<dbReference type="FunFam" id="3.30.160.60:FF:000145">
    <property type="entry name" value="Zinc finger protein 574"/>
    <property type="match status" value="1"/>
</dbReference>
<feature type="compositionally biased region" description="Basic and acidic residues" evidence="8">
    <location>
        <begin position="266"/>
        <end position="275"/>
    </location>
</feature>
<feature type="domain" description="C2H2-type" evidence="9">
    <location>
        <begin position="580"/>
        <end position="602"/>
    </location>
</feature>
<dbReference type="PANTHER" id="PTHR24409">
    <property type="entry name" value="ZINC FINGER PROTEIN 142"/>
    <property type="match status" value="1"/>
</dbReference>
<feature type="compositionally biased region" description="Polar residues" evidence="8">
    <location>
        <begin position="300"/>
        <end position="312"/>
    </location>
</feature>
<dbReference type="GO" id="GO:0000977">
    <property type="term" value="F:RNA polymerase II transcription regulatory region sequence-specific DNA binding"/>
    <property type="evidence" value="ECO:0007669"/>
    <property type="project" value="TreeGrafter"/>
</dbReference>
<evidence type="ECO:0000259" key="9">
    <source>
        <dbReference type="PROSITE" id="PS50157"/>
    </source>
</evidence>
<feature type="domain" description="C2H2-type" evidence="9">
    <location>
        <begin position="365"/>
        <end position="392"/>
    </location>
</feature>
<evidence type="ECO:0000256" key="5">
    <source>
        <dbReference type="ARBA" id="ARBA00022833"/>
    </source>
</evidence>
<sequence length="910" mass="99952">MDLSSKSHQSASAQGIYTGTNLALNFSQSESGRLKASPSFGESPPYKGVTSDTFPYGLSGVSMPTYGYPSDLYQFTPNGYPRKSRTCSYCSKVFTRSTTRRYHEKRCPLLRAAVCSSMAPEDSGKKGVANQRGQSIPTSSIIPQSVQETRSLEAKLQAMSGSHSKNHLKSTSPLHSSPSNSDDWREGNGYNYHTSVIVKKEAQDKSHAHSSTHNQQNDPTSRLARESQSSPLNHKMDLSTYASSPFSMRTKLDFSKIQGEESSPGSHEDIPKDDGYYLKEGSSAYMNNWKGKADNMETTSNISSQEVVNGTSVAKDEAHPEEVREDSKNDDGGSNETKCEVCGKIFPSSWQLHVHEQIHTKFKPYACRFCGDRFSKAALRITHEKVHLGDANYACAVCGANFTQKGSLRQHVRRRHHVGPWICRHCGTTSSSQKDLYDHLQTHDLSKNEDESLQCLIEAPGADDAEMMDEADGEVDDDGDQENEDDIMSDSNDNENSPGQESPVDNLPSMEEPPLPPADENEPRESCTLCGREYPVSHMAYHMKAHENQKPYSCPICGKRFGYKNNMKSHLKLHAGIKPYQCSICGAKFTRGSTLRRHARRHGISAESVWDLFVKNGNIAQQSGIGAGISGSGESPSSGSHRTPSRENRSTPEDLRSKKENTSGITDSPYSSLFNTPPSMSNATFNFFMNYHNHQAAVAAATFPSMFNTSLTSTSDIPPRLAGFLPSSQSPQKDALNLSVPKISKSVEPEESGCNSVLDQFSPTSVNAERSRPLVEPGSSRPLVTAIPSITANCTDVGVQMKNCCSTGPESMTTPGSPSDVSVHSDTGSTYQQSTSSGLDNSSESISTLLAMGRLYKCDHCECYFSEYAMYRIHSKLHVRGKSDPFVCPVCNENCHDKMYFALHLAEHLR</sequence>
<feature type="compositionally biased region" description="Low complexity" evidence="8">
    <location>
        <begin position="169"/>
        <end position="181"/>
    </location>
</feature>
<keyword evidence="11" id="KW-1185">Reference proteome</keyword>
<dbReference type="GO" id="GO:0005634">
    <property type="term" value="C:nucleus"/>
    <property type="evidence" value="ECO:0007669"/>
    <property type="project" value="UniProtKB-SubCell"/>
</dbReference>
<feature type="region of interest" description="Disordered" evidence="8">
    <location>
        <begin position="471"/>
        <end position="526"/>
    </location>
</feature>
<dbReference type="InterPro" id="IPR036236">
    <property type="entry name" value="Znf_C2H2_sf"/>
</dbReference>
<feature type="domain" description="C2H2-type" evidence="9">
    <location>
        <begin position="552"/>
        <end position="579"/>
    </location>
</feature>
<dbReference type="AlphaFoldDB" id="A0AA88XNT6"/>
<gene>
    <name evidence="10" type="ORF">FSP39_025354</name>
</gene>
<feature type="region of interest" description="Disordered" evidence="8">
    <location>
        <begin position="119"/>
        <end position="188"/>
    </location>
</feature>
<feature type="region of interest" description="Disordered" evidence="8">
    <location>
        <begin position="256"/>
        <end position="275"/>
    </location>
</feature>